<dbReference type="InterPro" id="IPR032466">
    <property type="entry name" value="Metal_Hydrolase"/>
</dbReference>
<gene>
    <name evidence="5" type="ORF">K458DRAFT_287414</name>
</gene>
<evidence type="ECO:0000259" key="4">
    <source>
        <dbReference type="Pfam" id="PF04909"/>
    </source>
</evidence>
<dbReference type="AlphaFoldDB" id="A0A6G1JL88"/>
<dbReference type="Proteomes" id="UP000799291">
    <property type="component" value="Unassembled WGS sequence"/>
</dbReference>
<dbReference type="SUPFAM" id="SSF51556">
    <property type="entry name" value="Metallo-dependent hydrolases"/>
    <property type="match status" value="1"/>
</dbReference>
<evidence type="ECO:0000313" key="5">
    <source>
        <dbReference type="EMBL" id="KAF2691314.1"/>
    </source>
</evidence>
<dbReference type="InterPro" id="IPR032465">
    <property type="entry name" value="ACMSD"/>
</dbReference>
<organism evidence="5 6">
    <name type="scientific">Lentithecium fluviatile CBS 122367</name>
    <dbReference type="NCBI Taxonomy" id="1168545"/>
    <lineage>
        <taxon>Eukaryota</taxon>
        <taxon>Fungi</taxon>
        <taxon>Dikarya</taxon>
        <taxon>Ascomycota</taxon>
        <taxon>Pezizomycotina</taxon>
        <taxon>Dothideomycetes</taxon>
        <taxon>Pleosporomycetidae</taxon>
        <taxon>Pleosporales</taxon>
        <taxon>Massarineae</taxon>
        <taxon>Lentitheciaceae</taxon>
        <taxon>Lentithecium</taxon>
    </lineage>
</organism>
<dbReference type="Gene3D" id="3.20.20.140">
    <property type="entry name" value="Metal-dependent hydrolases"/>
    <property type="match status" value="1"/>
</dbReference>
<dbReference type="InterPro" id="IPR006680">
    <property type="entry name" value="Amidohydro-rel"/>
</dbReference>
<dbReference type="PANTHER" id="PTHR21240:SF30">
    <property type="entry name" value="AMIDOHYDROLASE-RELATED DOMAIN-CONTAINING PROTEIN-RELATED"/>
    <property type="match status" value="1"/>
</dbReference>
<dbReference type="GO" id="GO:0016787">
    <property type="term" value="F:hydrolase activity"/>
    <property type="evidence" value="ECO:0007669"/>
    <property type="project" value="InterPro"/>
</dbReference>
<dbReference type="PANTHER" id="PTHR21240">
    <property type="entry name" value="2-AMINO-3-CARBOXYLMUCONATE-6-SEMIALDEHYDE DECARBOXYLASE"/>
    <property type="match status" value="1"/>
</dbReference>
<keyword evidence="1 3" id="KW-0210">Decarboxylase</keyword>
<evidence type="ECO:0000256" key="2">
    <source>
        <dbReference type="ARBA" id="ARBA00023239"/>
    </source>
</evidence>
<dbReference type="Pfam" id="PF04909">
    <property type="entry name" value="Amidohydro_2"/>
    <property type="match status" value="1"/>
</dbReference>
<protein>
    <recommendedName>
        <fullName evidence="4">Amidohydrolase-related domain-containing protein</fullName>
    </recommendedName>
</protein>
<evidence type="ECO:0000313" key="6">
    <source>
        <dbReference type="Proteomes" id="UP000799291"/>
    </source>
</evidence>
<reference evidence="5" key="1">
    <citation type="journal article" date="2020" name="Stud. Mycol.">
        <title>101 Dothideomycetes genomes: a test case for predicting lifestyles and emergence of pathogens.</title>
        <authorList>
            <person name="Haridas S."/>
            <person name="Albert R."/>
            <person name="Binder M."/>
            <person name="Bloem J."/>
            <person name="Labutti K."/>
            <person name="Salamov A."/>
            <person name="Andreopoulos B."/>
            <person name="Baker S."/>
            <person name="Barry K."/>
            <person name="Bills G."/>
            <person name="Bluhm B."/>
            <person name="Cannon C."/>
            <person name="Castanera R."/>
            <person name="Culley D."/>
            <person name="Daum C."/>
            <person name="Ezra D."/>
            <person name="Gonzalez J."/>
            <person name="Henrissat B."/>
            <person name="Kuo A."/>
            <person name="Liang C."/>
            <person name="Lipzen A."/>
            <person name="Lutzoni F."/>
            <person name="Magnuson J."/>
            <person name="Mondo S."/>
            <person name="Nolan M."/>
            <person name="Ohm R."/>
            <person name="Pangilinan J."/>
            <person name="Park H.-J."/>
            <person name="Ramirez L."/>
            <person name="Alfaro M."/>
            <person name="Sun H."/>
            <person name="Tritt A."/>
            <person name="Yoshinaga Y."/>
            <person name="Zwiers L.-H."/>
            <person name="Turgeon B."/>
            <person name="Goodwin S."/>
            <person name="Spatafora J."/>
            <person name="Crous P."/>
            <person name="Grigoriev I."/>
        </authorList>
    </citation>
    <scope>NUCLEOTIDE SEQUENCE</scope>
    <source>
        <strain evidence="5">CBS 122367</strain>
    </source>
</reference>
<accession>A0A6G1JL88</accession>
<dbReference type="OrthoDB" id="432010at2759"/>
<keyword evidence="6" id="KW-1185">Reference proteome</keyword>
<evidence type="ECO:0000256" key="1">
    <source>
        <dbReference type="ARBA" id="ARBA00022793"/>
    </source>
</evidence>
<keyword evidence="2 3" id="KW-0456">Lyase</keyword>
<evidence type="ECO:0000256" key="3">
    <source>
        <dbReference type="RuleBase" id="RU366045"/>
    </source>
</evidence>
<name>A0A6G1JL88_9PLEO</name>
<sequence length="336" mass="36861">MSPNTTPQAPFIAVSESYLIPANTSPTESAIGLIPAPTMTKLRNVGLPRIKDMRATGVTMQIVSHIPVHANPLSCAKINDALNAAIYVSPDRFAAMALLPALDAKEAARELQRCVTKYKFVGGVLGLREDVRVDDMDFEELWGIAETYRVPVALKEVWPTLDQTRDFRGYVPEALLGPLVANFNAARVSSPLPILQLYAAGVFDRHPNLRLIVSRSGLLIASLLPRIKSLFTTLPASQRPNRSFLDIWQHNFYISTEDVLDLGSMRALLEQIPMDRVMYGANYPFEEGGKALMAELKESGIVGREEWERIASGNAEALFGLGTAKGGKSTMGRSSY</sequence>
<dbReference type="GO" id="GO:0005829">
    <property type="term" value="C:cytosol"/>
    <property type="evidence" value="ECO:0007669"/>
    <property type="project" value="TreeGrafter"/>
</dbReference>
<dbReference type="GO" id="GO:0019748">
    <property type="term" value="P:secondary metabolic process"/>
    <property type="evidence" value="ECO:0007669"/>
    <property type="project" value="TreeGrafter"/>
</dbReference>
<dbReference type="GO" id="GO:0016831">
    <property type="term" value="F:carboxy-lyase activity"/>
    <property type="evidence" value="ECO:0007669"/>
    <property type="project" value="UniProtKB-KW"/>
</dbReference>
<dbReference type="EMBL" id="MU005570">
    <property type="protein sequence ID" value="KAF2691314.1"/>
    <property type="molecule type" value="Genomic_DNA"/>
</dbReference>
<feature type="domain" description="Amidohydrolase-related" evidence="4">
    <location>
        <begin position="48"/>
        <end position="321"/>
    </location>
</feature>
<proteinExistence type="inferred from homology"/>
<comment type="similarity">
    <text evidence="3">Belongs to the metallo-dependent hydrolases superfamily.</text>
</comment>